<protein>
    <submittedName>
        <fullName evidence="1">Uncharacterized protein</fullName>
    </submittedName>
</protein>
<evidence type="ECO:0000313" key="2">
    <source>
        <dbReference type="Proteomes" id="UP001194468"/>
    </source>
</evidence>
<proteinExistence type="predicted"/>
<dbReference type="AlphaFoldDB" id="A0AAD4C5B4"/>
<name>A0AAD4C5B4_BOLED</name>
<sequence>MPHLPGFPGTIYDIYQRRAVEWYLIWEDQVMGISFGVILLTVNNIRVLVSGLISRSNGSRTEKCEIYLPPPWWILPPPTGTLAFKRSTKEATDPGLGTPYELGEVMRFRSCLTCLRRSPYPCAVTSYKKTTGISKKHASGDVLPSRWNNGKCTISWRRTF</sequence>
<evidence type="ECO:0000313" key="1">
    <source>
        <dbReference type="EMBL" id="KAF8449252.1"/>
    </source>
</evidence>
<reference evidence="1" key="1">
    <citation type="submission" date="2019-10" db="EMBL/GenBank/DDBJ databases">
        <authorList>
            <consortium name="DOE Joint Genome Institute"/>
            <person name="Kuo A."/>
            <person name="Miyauchi S."/>
            <person name="Kiss E."/>
            <person name="Drula E."/>
            <person name="Kohler A."/>
            <person name="Sanchez-Garcia M."/>
            <person name="Andreopoulos B."/>
            <person name="Barry K.W."/>
            <person name="Bonito G."/>
            <person name="Buee M."/>
            <person name="Carver A."/>
            <person name="Chen C."/>
            <person name="Cichocki N."/>
            <person name="Clum A."/>
            <person name="Culley D."/>
            <person name="Crous P.W."/>
            <person name="Fauchery L."/>
            <person name="Girlanda M."/>
            <person name="Hayes R."/>
            <person name="Keri Z."/>
            <person name="LaButti K."/>
            <person name="Lipzen A."/>
            <person name="Lombard V."/>
            <person name="Magnuson J."/>
            <person name="Maillard F."/>
            <person name="Morin E."/>
            <person name="Murat C."/>
            <person name="Nolan M."/>
            <person name="Ohm R."/>
            <person name="Pangilinan J."/>
            <person name="Pereira M."/>
            <person name="Perotto S."/>
            <person name="Peter M."/>
            <person name="Riley R."/>
            <person name="Sitrit Y."/>
            <person name="Stielow B."/>
            <person name="Szollosi G."/>
            <person name="Zifcakova L."/>
            <person name="Stursova M."/>
            <person name="Spatafora J.W."/>
            <person name="Tedersoo L."/>
            <person name="Vaario L.-M."/>
            <person name="Yamada A."/>
            <person name="Yan M."/>
            <person name="Wang P."/>
            <person name="Xu J."/>
            <person name="Bruns T."/>
            <person name="Baldrian P."/>
            <person name="Vilgalys R."/>
            <person name="Henrissat B."/>
            <person name="Grigoriev I.V."/>
            <person name="Hibbett D."/>
            <person name="Nagy L.G."/>
            <person name="Martin F.M."/>
        </authorList>
    </citation>
    <scope>NUCLEOTIDE SEQUENCE</scope>
    <source>
        <strain evidence="1">BED1</strain>
    </source>
</reference>
<accession>A0AAD4C5B4</accession>
<comment type="caution">
    <text evidence="1">The sequence shown here is derived from an EMBL/GenBank/DDBJ whole genome shotgun (WGS) entry which is preliminary data.</text>
</comment>
<keyword evidence="2" id="KW-1185">Reference proteome</keyword>
<dbReference type="EMBL" id="WHUW01000003">
    <property type="protein sequence ID" value="KAF8449252.1"/>
    <property type="molecule type" value="Genomic_DNA"/>
</dbReference>
<dbReference type="Proteomes" id="UP001194468">
    <property type="component" value="Unassembled WGS sequence"/>
</dbReference>
<organism evidence="1 2">
    <name type="scientific">Boletus edulis BED1</name>
    <dbReference type="NCBI Taxonomy" id="1328754"/>
    <lineage>
        <taxon>Eukaryota</taxon>
        <taxon>Fungi</taxon>
        <taxon>Dikarya</taxon>
        <taxon>Basidiomycota</taxon>
        <taxon>Agaricomycotina</taxon>
        <taxon>Agaricomycetes</taxon>
        <taxon>Agaricomycetidae</taxon>
        <taxon>Boletales</taxon>
        <taxon>Boletineae</taxon>
        <taxon>Boletaceae</taxon>
        <taxon>Boletoideae</taxon>
        <taxon>Boletus</taxon>
    </lineage>
</organism>
<gene>
    <name evidence="1" type="ORF">L210DRAFT_945137</name>
</gene>
<reference evidence="1" key="2">
    <citation type="journal article" date="2020" name="Nat. Commun.">
        <title>Large-scale genome sequencing of mycorrhizal fungi provides insights into the early evolution of symbiotic traits.</title>
        <authorList>
            <person name="Miyauchi S."/>
            <person name="Kiss E."/>
            <person name="Kuo A."/>
            <person name="Drula E."/>
            <person name="Kohler A."/>
            <person name="Sanchez-Garcia M."/>
            <person name="Morin E."/>
            <person name="Andreopoulos B."/>
            <person name="Barry K.W."/>
            <person name="Bonito G."/>
            <person name="Buee M."/>
            <person name="Carver A."/>
            <person name="Chen C."/>
            <person name="Cichocki N."/>
            <person name="Clum A."/>
            <person name="Culley D."/>
            <person name="Crous P.W."/>
            <person name="Fauchery L."/>
            <person name="Girlanda M."/>
            <person name="Hayes R.D."/>
            <person name="Keri Z."/>
            <person name="LaButti K."/>
            <person name="Lipzen A."/>
            <person name="Lombard V."/>
            <person name="Magnuson J."/>
            <person name="Maillard F."/>
            <person name="Murat C."/>
            <person name="Nolan M."/>
            <person name="Ohm R.A."/>
            <person name="Pangilinan J."/>
            <person name="Pereira M.F."/>
            <person name="Perotto S."/>
            <person name="Peter M."/>
            <person name="Pfister S."/>
            <person name="Riley R."/>
            <person name="Sitrit Y."/>
            <person name="Stielow J.B."/>
            <person name="Szollosi G."/>
            <person name="Zifcakova L."/>
            <person name="Stursova M."/>
            <person name="Spatafora J.W."/>
            <person name="Tedersoo L."/>
            <person name="Vaario L.M."/>
            <person name="Yamada A."/>
            <person name="Yan M."/>
            <person name="Wang P."/>
            <person name="Xu J."/>
            <person name="Bruns T."/>
            <person name="Baldrian P."/>
            <person name="Vilgalys R."/>
            <person name="Dunand C."/>
            <person name="Henrissat B."/>
            <person name="Grigoriev I.V."/>
            <person name="Hibbett D."/>
            <person name="Nagy L.G."/>
            <person name="Martin F.M."/>
        </authorList>
    </citation>
    <scope>NUCLEOTIDE SEQUENCE</scope>
    <source>
        <strain evidence="1">BED1</strain>
    </source>
</reference>